<evidence type="ECO:0000313" key="2">
    <source>
        <dbReference type="EMBL" id="JAH96349.1"/>
    </source>
</evidence>
<feature type="region of interest" description="Disordered" evidence="1">
    <location>
        <begin position="32"/>
        <end position="58"/>
    </location>
</feature>
<reference evidence="2" key="2">
    <citation type="journal article" date="2015" name="Fish Shellfish Immunol.">
        <title>Early steps in the European eel (Anguilla anguilla)-Vibrio vulnificus interaction in the gills: Role of the RtxA13 toxin.</title>
        <authorList>
            <person name="Callol A."/>
            <person name="Pajuelo D."/>
            <person name="Ebbesson L."/>
            <person name="Teles M."/>
            <person name="MacKenzie S."/>
            <person name="Amaro C."/>
        </authorList>
    </citation>
    <scope>NUCLEOTIDE SEQUENCE</scope>
</reference>
<proteinExistence type="predicted"/>
<sequence>MLKEMIPQAVRKHRLPALSPVLPLSFETVIRGHSPLDNPLHPQDHKHKSLADTQQTWS</sequence>
<organism evidence="2">
    <name type="scientific">Anguilla anguilla</name>
    <name type="common">European freshwater eel</name>
    <name type="synonym">Muraena anguilla</name>
    <dbReference type="NCBI Taxonomy" id="7936"/>
    <lineage>
        <taxon>Eukaryota</taxon>
        <taxon>Metazoa</taxon>
        <taxon>Chordata</taxon>
        <taxon>Craniata</taxon>
        <taxon>Vertebrata</taxon>
        <taxon>Euteleostomi</taxon>
        <taxon>Actinopterygii</taxon>
        <taxon>Neopterygii</taxon>
        <taxon>Teleostei</taxon>
        <taxon>Anguilliformes</taxon>
        <taxon>Anguillidae</taxon>
        <taxon>Anguilla</taxon>
    </lineage>
</organism>
<evidence type="ECO:0000256" key="1">
    <source>
        <dbReference type="SAM" id="MobiDB-lite"/>
    </source>
</evidence>
<name>A0A0E9X1A3_ANGAN</name>
<dbReference type="AlphaFoldDB" id="A0A0E9X1A3"/>
<accession>A0A0E9X1A3</accession>
<reference evidence="2" key="1">
    <citation type="submission" date="2014-11" db="EMBL/GenBank/DDBJ databases">
        <authorList>
            <person name="Amaro Gonzalez C."/>
        </authorList>
    </citation>
    <scope>NUCLEOTIDE SEQUENCE</scope>
</reference>
<protein>
    <submittedName>
        <fullName evidence="2">Uncharacterized protein</fullName>
    </submittedName>
</protein>
<dbReference type="EMBL" id="GBXM01012228">
    <property type="protein sequence ID" value="JAH96349.1"/>
    <property type="molecule type" value="Transcribed_RNA"/>
</dbReference>